<dbReference type="InterPro" id="IPR036390">
    <property type="entry name" value="WH_DNA-bd_sf"/>
</dbReference>
<dbReference type="SUPFAM" id="SSF53067">
    <property type="entry name" value="Actin-like ATPase domain"/>
    <property type="match status" value="1"/>
</dbReference>
<sequence>MSRLLDDSTCAFAAEVIARGPLTRTDLSRRLQLSAPSMTRIQRLLLTRDIVVEGSPEPNPHATGRPTHVLIPSPSPRTFVGVKLTGDHVYAVRTSLTCHQEDQYECALRDRSPEAVMAQTARAIERVSPHTPDHVGISIGGRVYADGRVIEAGYLGWGNTDAGRLLREAGCLAPVTFVNDVEAIGRWEQWFGLGRSFDNFSSITLGAGVGHVVIHHGRILHRRETQLGFIGHLPLAADSPRTCWLGHRGCAAAVLNLGALVEAVREACPASQLPDLRPRVASSVPGITADPQVAWLKSCLDADISGAREVLDNAFVYLARLLAIIVDVTVAEALSLTGELAGILTWGLGDIDAALSDLRDPVNTGIELTMRPDTFDFWARGAAATAIRAWLIDTLDG</sequence>
<evidence type="ECO:0000313" key="2">
    <source>
        <dbReference type="EMBL" id="MBD3690157.1"/>
    </source>
</evidence>
<dbReference type="Pfam" id="PF00480">
    <property type="entry name" value="ROK"/>
    <property type="match status" value="1"/>
</dbReference>
<dbReference type="Proteomes" id="UP000627538">
    <property type="component" value="Unassembled WGS sequence"/>
</dbReference>
<name>A0A8I0KS87_9ACTO</name>
<dbReference type="InterPro" id="IPR000600">
    <property type="entry name" value="ROK"/>
</dbReference>
<keyword evidence="3" id="KW-1185">Reference proteome</keyword>
<gene>
    <name evidence="2" type="ORF">H8R10_07955</name>
</gene>
<evidence type="ECO:0000256" key="1">
    <source>
        <dbReference type="ARBA" id="ARBA00006479"/>
    </source>
</evidence>
<dbReference type="InterPro" id="IPR043129">
    <property type="entry name" value="ATPase_NBD"/>
</dbReference>
<reference evidence="2 3" key="1">
    <citation type="submission" date="2020-08" db="EMBL/GenBank/DDBJ databases">
        <title>Winkia gen. nov., sp. nov., isolated from faeces of the Anser albifrons in China.</title>
        <authorList>
            <person name="Liu Q."/>
        </authorList>
    </citation>
    <scope>NUCLEOTIDE SEQUENCE [LARGE SCALE GENOMIC DNA]</scope>
    <source>
        <strain evidence="2 3">C62</strain>
    </source>
</reference>
<dbReference type="Gene3D" id="1.10.10.10">
    <property type="entry name" value="Winged helix-like DNA-binding domain superfamily/Winged helix DNA-binding domain"/>
    <property type="match status" value="1"/>
</dbReference>
<proteinExistence type="inferred from homology"/>
<dbReference type="RefSeq" id="WP_191072273.1">
    <property type="nucleotide sequence ID" value="NZ_CP060506.1"/>
</dbReference>
<protein>
    <submittedName>
        <fullName evidence="2">ROK family protein</fullName>
    </submittedName>
</protein>
<comment type="caution">
    <text evidence="2">The sequence shown here is derived from an EMBL/GenBank/DDBJ whole genome shotgun (WGS) entry which is preliminary data.</text>
</comment>
<dbReference type="SUPFAM" id="SSF46785">
    <property type="entry name" value="Winged helix' DNA-binding domain"/>
    <property type="match status" value="1"/>
</dbReference>
<comment type="similarity">
    <text evidence="1">Belongs to the ROK (NagC/XylR) family.</text>
</comment>
<dbReference type="PANTHER" id="PTHR18964:SF149">
    <property type="entry name" value="BIFUNCTIONAL UDP-N-ACETYLGLUCOSAMINE 2-EPIMERASE_N-ACETYLMANNOSAMINE KINASE"/>
    <property type="match status" value="1"/>
</dbReference>
<dbReference type="EMBL" id="JACRUO010000003">
    <property type="protein sequence ID" value="MBD3690157.1"/>
    <property type="molecule type" value="Genomic_DNA"/>
</dbReference>
<dbReference type="AlphaFoldDB" id="A0A8I0KS87"/>
<accession>A0A8I0KS87</accession>
<organism evidence="2 3">
    <name type="scientific">Nanchangia anserum</name>
    <dbReference type="NCBI Taxonomy" id="2692125"/>
    <lineage>
        <taxon>Bacteria</taxon>
        <taxon>Bacillati</taxon>
        <taxon>Actinomycetota</taxon>
        <taxon>Actinomycetes</taxon>
        <taxon>Actinomycetales</taxon>
        <taxon>Actinomycetaceae</taxon>
        <taxon>Nanchangia</taxon>
    </lineage>
</organism>
<dbReference type="PANTHER" id="PTHR18964">
    <property type="entry name" value="ROK (REPRESSOR, ORF, KINASE) FAMILY"/>
    <property type="match status" value="1"/>
</dbReference>
<evidence type="ECO:0000313" key="3">
    <source>
        <dbReference type="Proteomes" id="UP000627538"/>
    </source>
</evidence>
<dbReference type="InterPro" id="IPR036388">
    <property type="entry name" value="WH-like_DNA-bd_sf"/>
</dbReference>
<dbReference type="Gene3D" id="3.30.420.40">
    <property type="match status" value="2"/>
</dbReference>